<dbReference type="GO" id="GO:0071230">
    <property type="term" value="P:cellular response to amino acid stimulus"/>
    <property type="evidence" value="ECO:0007669"/>
    <property type="project" value="TreeGrafter"/>
</dbReference>
<dbReference type="AlphaFoldDB" id="A0A162YA62"/>
<comment type="subcellular location">
    <subcellularLocation>
        <location evidence="2">Cytoplasm</location>
    </subcellularLocation>
    <subcellularLocation>
        <location evidence="1">Lysosome</location>
    </subcellularLocation>
</comment>
<evidence type="ECO:0000256" key="3">
    <source>
        <dbReference type="ARBA" id="ARBA00007795"/>
    </source>
</evidence>
<dbReference type="InterPro" id="IPR024135">
    <property type="entry name" value="LAMTOR5"/>
</dbReference>
<dbReference type="GeneID" id="28991110"/>
<proteinExistence type="inferred from homology"/>
<keyword evidence="4" id="KW-0963">Cytoplasm</keyword>
<keyword evidence="8" id="KW-1185">Reference proteome</keyword>
<evidence type="ECO:0000256" key="6">
    <source>
        <dbReference type="ARBA" id="ARBA00032692"/>
    </source>
</evidence>
<dbReference type="GO" id="GO:0043066">
    <property type="term" value="P:negative regulation of apoptotic process"/>
    <property type="evidence" value="ECO:0007669"/>
    <property type="project" value="InterPro"/>
</dbReference>
<dbReference type="GO" id="GO:1904263">
    <property type="term" value="P:positive regulation of TORC1 signaling"/>
    <property type="evidence" value="ECO:0007669"/>
    <property type="project" value="TreeGrafter"/>
</dbReference>
<dbReference type="Proteomes" id="UP000077315">
    <property type="component" value="Unassembled WGS sequence"/>
</dbReference>
<keyword evidence="5" id="KW-0458">Lysosome</keyword>
<dbReference type="GO" id="GO:0005085">
    <property type="term" value="F:guanyl-nucleotide exchange factor activity"/>
    <property type="evidence" value="ECO:0007669"/>
    <property type="project" value="TreeGrafter"/>
</dbReference>
<organism evidence="7 8">
    <name type="scientific">Phycomyces blakesleeanus (strain ATCC 8743b / DSM 1359 / FGSC 10004 / NBRC 33097 / NRRL 1555)</name>
    <dbReference type="NCBI Taxonomy" id="763407"/>
    <lineage>
        <taxon>Eukaryota</taxon>
        <taxon>Fungi</taxon>
        <taxon>Fungi incertae sedis</taxon>
        <taxon>Mucoromycota</taxon>
        <taxon>Mucoromycotina</taxon>
        <taxon>Mucoromycetes</taxon>
        <taxon>Mucorales</taxon>
        <taxon>Phycomycetaceae</taxon>
        <taxon>Phycomyces</taxon>
    </lineage>
</organism>
<dbReference type="EMBL" id="KV440972">
    <property type="protein sequence ID" value="OAD79325.1"/>
    <property type="molecule type" value="Genomic_DNA"/>
</dbReference>
<dbReference type="RefSeq" id="XP_018297365.1">
    <property type="nucleotide sequence ID" value="XM_018430204.1"/>
</dbReference>
<dbReference type="InParanoid" id="A0A162YA62"/>
<dbReference type="VEuPathDB" id="FungiDB:PHYBLDRAFT_139358"/>
<evidence type="ECO:0000313" key="7">
    <source>
        <dbReference type="EMBL" id="OAD79325.1"/>
    </source>
</evidence>
<evidence type="ECO:0000256" key="2">
    <source>
        <dbReference type="ARBA" id="ARBA00004496"/>
    </source>
</evidence>
<dbReference type="Gene3D" id="3.30.450.30">
    <property type="entry name" value="Dynein light chain 2a, cytoplasmic"/>
    <property type="match status" value="1"/>
</dbReference>
<protein>
    <recommendedName>
        <fullName evidence="6">Late endosomal/lysosomal adaptor and MAPK and MTOR activator 5</fullName>
    </recommendedName>
</protein>
<dbReference type="PANTHER" id="PTHR13342">
    <property type="entry name" value="RAGULATOR COMPLEX PROTEIN LAMTOR5"/>
    <property type="match status" value="1"/>
</dbReference>
<reference evidence="8" key="1">
    <citation type="submission" date="2015-06" db="EMBL/GenBank/DDBJ databases">
        <title>Expansion of signal transduction pathways in fungi by whole-genome duplication.</title>
        <authorList>
            <consortium name="DOE Joint Genome Institute"/>
            <person name="Corrochano L.M."/>
            <person name="Kuo A."/>
            <person name="Marcet-Houben M."/>
            <person name="Polaino S."/>
            <person name="Salamov A."/>
            <person name="Villalobos J.M."/>
            <person name="Alvarez M.I."/>
            <person name="Avalos J."/>
            <person name="Benito E.P."/>
            <person name="Benoit I."/>
            <person name="Burger G."/>
            <person name="Camino L.P."/>
            <person name="Canovas D."/>
            <person name="Cerda-Olmedo E."/>
            <person name="Cheng J.-F."/>
            <person name="Dominguez A."/>
            <person name="Elias M."/>
            <person name="Eslava A.P."/>
            <person name="Glaser F."/>
            <person name="Grimwood J."/>
            <person name="Gutierrez G."/>
            <person name="Heitman J."/>
            <person name="Henrissat B."/>
            <person name="Iturriaga E.A."/>
            <person name="Lang B.F."/>
            <person name="Lavin J.L."/>
            <person name="Lee S."/>
            <person name="Li W."/>
            <person name="Lindquist E."/>
            <person name="Lopez-Garcia S."/>
            <person name="Luque E.M."/>
            <person name="Marcos A.T."/>
            <person name="Martin J."/>
            <person name="McCluskey K."/>
            <person name="Medina H.R."/>
            <person name="Miralles-Duran A."/>
            <person name="Miyazaki A."/>
            <person name="Munoz-Torres E."/>
            <person name="Oguiza J.A."/>
            <person name="Ohm R."/>
            <person name="Olmedo M."/>
            <person name="Orejas M."/>
            <person name="Ortiz-Castellanos L."/>
            <person name="Pisabarro A.G."/>
            <person name="Rodriguez-Romero J."/>
            <person name="Ruiz-Herrera J."/>
            <person name="Ruiz-Vazquez R."/>
            <person name="Sanz C."/>
            <person name="Schackwitz W."/>
            <person name="Schmutz J."/>
            <person name="Shahriari M."/>
            <person name="Shelest E."/>
            <person name="Silva-Franco F."/>
            <person name="Soanes D."/>
            <person name="Syed K."/>
            <person name="Tagua V.G."/>
            <person name="Talbot N.J."/>
            <person name="Thon M."/>
            <person name="De vries R.P."/>
            <person name="Wiebenga A."/>
            <person name="Yadav J.S."/>
            <person name="Braun E.L."/>
            <person name="Baker S."/>
            <person name="Garre V."/>
            <person name="Horwitz B."/>
            <person name="Torres-Martinez S."/>
            <person name="Idnurm A."/>
            <person name="Herrera-Estrella A."/>
            <person name="Gabaldon T."/>
            <person name="Grigoriev I.V."/>
        </authorList>
    </citation>
    <scope>NUCLEOTIDE SEQUENCE [LARGE SCALE GENOMIC DNA]</scope>
    <source>
        <strain evidence="8">NRRL 1555(-)</strain>
    </source>
</reference>
<dbReference type="GO" id="GO:0071986">
    <property type="term" value="C:Ragulator complex"/>
    <property type="evidence" value="ECO:0007669"/>
    <property type="project" value="InterPro"/>
</dbReference>
<evidence type="ECO:0000256" key="1">
    <source>
        <dbReference type="ARBA" id="ARBA00004371"/>
    </source>
</evidence>
<gene>
    <name evidence="7" type="ORF">PHYBLDRAFT_139358</name>
</gene>
<evidence type="ECO:0000313" key="8">
    <source>
        <dbReference type="Proteomes" id="UP000077315"/>
    </source>
</evidence>
<comment type="similarity">
    <text evidence="3">Belongs to the LAMTOR5 family.</text>
</comment>
<name>A0A162YA62_PHYB8</name>
<evidence type="ECO:0000256" key="4">
    <source>
        <dbReference type="ARBA" id="ARBA00022490"/>
    </source>
</evidence>
<accession>A0A162YA62</accession>
<evidence type="ECO:0000256" key="5">
    <source>
        <dbReference type="ARBA" id="ARBA00023228"/>
    </source>
</evidence>
<sequence>MDAELMATLDSIASKDGVQGVLIADDMGLCLGARGIAKPAASAFVASIANTALELSDRGETEDKSQYPTIHIEYEHHKLIIRNEGAFTLAIFT</sequence>
<dbReference type="Pfam" id="PF16672">
    <property type="entry name" value="LAMTOR5"/>
    <property type="match status" value="1"/>
</dbReference>
<dbReference type="OrthoDB" id="76862at2759"/>
<dbReference type="SUPFAM" id="SSF103196">
    <property type="entry name" value="Roadblock/LC7 domain"/>
    <property type="match status" value="1"/>
</dbReference>
<dbReference type="PANTHER" id="PTHR13342:SF2">
    <property type="entry name" value="RAGULATOR COMPLEX PROTEIN LAMTOR5"/>
    <property type="match status" value="1"/>
</dbReference>